<sequence length="149" mass="16750">GRENRVQEISYISRTLKSIARELEIPVIALAQLSRAIESRHPRIPMLSDLRDSGSIEQDADVVTFLNREDLYITPEQWAAEHPELPASAYPRGVARVIVAKHRNGPIGDVDLRFRERLVRFEDWALHPDDADVENIGSEEASSQLAGQG</sequence>
<evidence type="ECO:0000259" key="1">
    <source>
        <dbReference type="PROSITE" id="PS51199"/>
    </source>
</evidence>
<accession>A0A382MUF9</accession>
<protein>
    <recommendedName>
        <fullName evidence="1">SF4 helicase domain-containing protein</fullName>
    </recommendedName>
</protein>
<dbReference type="AlphaFoldDB" id="A0A382MUF9"/>
<dbReference type="EMBL" id="UINC01095568">
    <property type="protein sequence ID" value="SVC51755.1"/>
    <property type="molecule type" value="Genomic_DNA"/>
</dbReference>
<dbReference type="Pfam" id="PF03796">
    <property type="entry name" value="DnaB_C"/>
    <property type="match status" value="1"/>
</dbReference>
<dbReference type="SUPFAM" id="SSF52540">
    <property type="entry name" value="P-loop containing nucleoside triphosphate hydrolases"/>
    <property type="match status" value="1"/>
</dbReference>
<gene>
    <name evidence="2" type="ORF">METZ01_LOCUS304609</name>
</gene>
<dbReference type="GO" id="GO:0003678">
    <property type="term" value="F:DNA helicase activity"/>
    <property type="evidence" value="ECO:0007669"/>
    <property type="project" value="InterPro"/>
</dbReference>
<name>A0A382MUF9_9ZZZZ</name>
<organism evidence="2">
    <name type="scientific">marine metagenome</name>
    <dbReference type="NCBI Taxonomy" id="408172"/>
    <lineage>
        <taxon>unclassified sequences</taxon>
        <taxon>metagenomes</taxon>
        <taxon>ecological metagenomes</taxon>
    </lineage>
</organism>
<dbReference type="GO" id="GO:0006260">
    <property type="term" value="P:DNA replication"/>
    <property type="evidence" value="ECO:0007669"/>
    <property type="project" value="InterPro"/>
</dbReference>
<evidence type="ECO:0000313" key="2">
    <source>
        <dbReference type="EMBL" id="SVC51755.1"/>
    </source>
</evidence>
<proteinExistence type="predicted"/>
<feature type="domain" description="SF4 helicase" evidence="1">
    <location>
        <begin position="1"/>
        <end position="128"/>
    </location>
</feature>
<feature type="non-terminal residue" evidence="2">
    <location>
        <position position="1"/>
    </location>
</feature>
<dbReference type="GO" id="GO:0005829">
    <property type="term" value="C:cytosol"/>
    <property type="evidence" value="ECO:0007669"/>
    <property type="project" value="TreeGrafter"/>
</dbReference>
<dbReference type="PROSITE" id="PS51199">
    <property type="entry name" value="SF4_HELICASE"/>
    <property type="match status" value="1"/>
</dbReference>
<reference evidence="2" key="1">
    <citation type="submission" date="2018-05" db="EMBL/GenBank/DDBJ databases">
        <authorList>
            <person name="Lanie J.A."/>
            <person name="Ng W.-L."/>
            <person name="Kazmierczak K.M."/>
            <person name="Andrzejewski T.M."/>
            <person name="Davidsen T.M."/>
            <person name="Wayne K.J."/>
            <person name="Tettelin H."/>
            <person name="Glass J.I."/>
            <person name="Rusch D."/>
            <person name="Podicherti R."/>
            <person name="Tsui H.-C.T."/>
            <person name="Winkler M.E."/>
        </authorList>
    </citation>
    <scope>NUCLEOTIDE SEQUENCE</scope>
</reference>
<dbReference type="PANTHER" id="PTHR30153">
    <property type="entry name" value="REPLICATIVE DNA HELICASE DNAB"/>
    <property type="match status" value="1"/>
</dbReference>
<dbReference type="GO" id="GO:0005524">
    <property type="term" value="F:ATP binding"/>
    <property type="evidence" value="ECO:0007669"/>
    <property type="project" value="InterPro"/>
</dbReference>
<dbReference type="PANTHER" id="PTHR30153:SF2">
    <property type="entry name" value="REPLICATIVE DNA HELICASE"/>
    <property type="match status" value="1"/>
</dbReference>
<dbReference type="InterPro" id="IPR007694">
    <property type="entry name" value="DNA_helicase_DnaB-like_C"/>
</dbReference>
<dbReference type="InterPro" id="IPR027417">
    <property type="entry name" value="P-loop_NTPase"/>
</dbReference>
<dbReference type="Gene3D" id="3.40.50.300">
    <property type="entry name" value="P-loop containing nucleotide triphosphate hydrolases"/>
    <property type="match status" value="1"/>
</dbReference>